<evidence type="ECO:0000256" key="1">
    <source>
        <dbReference type="SAM" id="SignalP"/>
    </source>
</evidence>
<dbReference type="Proteomes" id="UP000198606">
    <property type="component" value="Unassembled WGS sequence"/>
</dbReference>
<evidence type="ECO:0000313" key="3">
    <source>
        <dbReference type="Proteomes" id="UP000198606"/>
    </source>
</evidence>
<dbReference type="InterPro" id="IPR010292">
    <property type="entry name" value="Uncharacterised_CreA"/>
</dbReference>
<evidence type="ECO:0000313" key="2">
    <source>
        <dbReference type="EMBL" id="SDI11254.1"/>
    </source>
</evidence>
<dbReference type="PIRSF" id="PIRSF003174">
    <property type="entry name" value="CreA"/>
    <property type="match status" value="1"/>
</dbReference>
<dbReference type="RefSeq" id="WP_084306968.1">
    <property type="nucleotide sequence ID" value="NZ_FNDG01000011.1"/>
</dbReference>
<sequence length="152" mass="16731">MKAGWLGLLCLVPLWVSAEEIGQVSTVFKWVGPNDKIVVEAFDDPRVAGVTCYLSRAKTGGVKGGLGLAEDRAEASIACRQVGPISFAGDLKDGEEVFRERTSLVFKTMQVVRFFDRKRNTLVYLVYSDRVIEGSPQNAVTAIPIMPWPEQP</sequence>
<dbReference type="Pfam" id="PF05981">
    <property type="entry name" value="CreA"/>
    <property type="match status" value="1"/>
</dbReference>
<dbReference type="GO" id="GO:0005829">
    <property type="term" value="C:cytosol"/>
    <property type="evidence" value="ECO:0007669"/>
    <property type="project" value="TreeGrafter"/>
</dbReference>
<organism evidence="2 3">
    <name type="scientific">Phytopseudomonas flavescens</name>
    <dbReference type="NCBI Taxonomy" id="29435"/>
    <lineage>
        <taxon>Bacteria</taxon>
        <taxon>Pseudomonadati</taxon>
        <taxon>Pseudomonadota</taxon>
        <taxon>Gammaproteobacteria</taxon>
        <taxon>Pseudomonadales</taxon>
        <taxon>Pseudomonadaceae</taxon>
        <taxon>Phytopseudomonas</taxon>
    </lineage>
</organism>
<proteinExistence type="predicted"/>
<dbReference type="EMBL" id="FNDG01000011">
    <property type="protein sequence ID" value="SDI11254.1"/>
    <property type="molecule type" value="Genomic_DNA"/>
</dbReference>
<dbReference type="STRING" id="29435.SAMN05216588_111134"/>
<feature type="chain" id="PRO_5011718582" evidence="1">
    <location>
        <begin position="19"/>
        <end position="152"/>
    </location>
</feature>
<accession>A0A1G8HXB6</accession>
<dbReference type="AlphaFoldDB" id="A0A1G8HXB6"/>
<feature type="signal peptide" evidence="1">
    <location>
        <begin position="1"/>
        <end position="18"/>
    </location>
</feature>
<gene>
    <name evidence="2" type="ORF">SAMN05216588_111134</name>
</gene>
<dbReference type="PANTHER" id="PTHR37952">
    <property type="match status" value="1"/>
</dbReference>
<keyword evidence="1" id="KW-0732">Signal</keyword>
<protein>
    <submittedName>
        <fullName evidence="2">CreA protein</fullName>
    </submittedName>
</protein>
<reference evidence="2 3" key="1">
    <citation type="submission" date="2016-10" db="EMBL/GenBank/DDBJ databases">
        <authorList>
            <person name="de Groot N.N."/>
        </authorList>
    </citation>
    <scope>NUCLEOTIDE SEQUENCE [LARGE SCALE GENOMIC DNA]</scope>
    <source>
        <strain evidence="2 3">LMG 18387</strain>
    </source>
</reference>
<name>A0A1G8HXB6_9GAMM</name>
<dbReference type="PANTHER" id="PTHR37952:SF2">
    <property type="entry name" value="PROTEIN CREA"/>
    <property type="match status" value="1"/>
</dbReference>